<accession>A0AAD5X6K9</accession>
<dbReference type="PIRSF" id="PIRSF035170">
    <property type="entry name" value="HD_phosphohydro"/>
    <property type="match status" value="1"/>
</dbReference>
<dbReference type="PANTHER" id="PTHR21174:SF0">
    <property type="entry name" value="HD PHOSPHOHYDROLASE FAMILY PROTEIN-RELATED"/>
    <property type="match status" value="1"/>
</dbReference>
<protein>
    <recommendedName>
        <fullName evidence="3">HD domain-containing protein</fullName>
    </recommendedName>
</protein>
<dbReference type="Proteomes" id="UP001212841">
    <property type="component" value="Unassembled WGS sequence"/>
</dbReference>
<evidence type="ECO:0000313" key="2">
    <source>
        <dbReference type="Proteomes" id="UP001212841"/>
    </source>
</evidence>
<dbReference type="AlphaFoldDB" id="A0AAD5X6K9"/>
<evidence type="ECO:0000313" key="1">
    <source>
        <dbReference type="EMBL" id="KAJ3052549.1"/>
    </source>
</evidence>
<sequence length="237" mass="27664">MPVDVTIPQELQRQFYNLVHYLEQPGVQNTPLTPPSASAVKWWTEIETRYSEPQRHYHTLEHIGSMHYLLEESDPKDFDVISLAIFFHDIIYDPKANDNELQSMELFRQFAEELNMPEAMKTPVLAFIEATIKHNLVPSITDSGILNDLKLFLDFDLEVLGREPADYNRYAQQIRAEYSHVPPEDYCKGRPAVLKRFLAREQLYFSPKFQQFFEESARRNLQAEIKRLENGNLGSSV</sequence>
<evidence type="ECO:0008006" key="3">
    <source>
        <dbReference type="Google" id="ProtNLM"/>
    </source>
</evidence>
<proteinExistence type="predicted"/>
<gene>
    <name evidence="1" type="ORF">HK097_006080</name>
</gene>
<dbReference type="PANTHER" id="PTHR21174">
    <property type="match status" value="1"/>
</dbReference>
<reference evidence="1" key="1">
    <citation type="submission" date="2020-05" db="EMBL/GenBank/DDBJ databases">
        <title>Phylogenomic resolution of chytrid fungi.</title>
        <authorList>
            <person name="Stajich J.E."/>
            <person name="Amses K."/>
            <person name="Simmons R."/>
            <person name="Seto K."/>
            <person name="Myers J."/>
            <person name="Bonds A."/>
            <person name="Quandt C.A."/>
            <person name="Barry K."/>
            <person name="Liu P."/>
            <person name="Grigoriev I."/>
            <person name="Longcore J.E."/>
            <person name="James T.Y."/>
        </authorList>
    </citation>
    <scope>NUCLEOTIDE SEQUENCE</scope>
    <source>
        <strain evidence="1">JEL0318</strain>
    </source>
</reference>
<keyword evidence="2" id="KW-1185">Reference proteome</keyword>
<name>A0AAD5X6K9_9FUNG</name>
<dbReference type="EMBL" id="JADGJD010000285">
    <property type="protein sequence ID" value="KAJ3052549.1"/>
    <property type="molecule type" value="Genomic_DNA"/>
</dbReference>
<dbReference type="SUPFAM" id="SSF109604">
    <property type="entry name" value="HD-domain/PDEase-like"/>
    <property type="match status" value="1"/>
</dbReference>
<dbReference type="InterPro" id="IPR009218">
    <property type="entry name" value="HD_phosphohydro"/>
</dbReference>
<organism evidence="1 2">
    <name type="scientific">Rhizophlyctis rosea</name>
    <dbReference type="NCBI Taxonomy" id="64517"/>
    <lineage>
        <taxon>Eukaryota</taxon>
        <taxon>Fungi</taxon>
        <taxon>Fungi incertae sedis</taxon>
        <taxon>Chytridiomycota</taxon>
        <taxon>Chytridiomycota incertae sedis</taxon>
        <taxon>Chytridiomycetes</taxon>
        <taxon>Rhizophlyctidales</taxon>
        <taxon>Rhizophlyctidaceae</taxon>
        <taxon>Rhizophlyctis</taxon>
    </lineage>
</organism>
<comment type="caution">
    <text evidence="1">The sequence shown here is derived from an EMBL/GenBank/DDBJ whole genome shotgun (WGS) entry which is preliminary data.</text>
</comment>